<feature type="domain" description="Glycosyl hydrolase family 30 beta sandwich" evidence="9">
    <location>
        <begin position="404"/>
        <end position="464"/>
    </location>
</feature>
<evidence type="ECO:0000259" key="8">
    <source>
        <dbReference type="Pfam" id="PF02055"/>
    </source>
</evidence>
<dbReference type="InterPro" id="IPR033452">
    <property type="entry name" value="GH30_C"/>
</dbReference>
<evidence type="ECO:0000256" key="3">
    <source>
        <dbReference type="ARBA" id="ARBA00012658"/>
    </source>
</evidence>
<dbReference type="Pfam" id="PF02055">
    <property type="entry name" value="Glyco_hydro_30"/>
    <property type="match status" value="1"/>
</dbReference>
<evidence type="ECO:0000313" key="10">
    <source>
        <dbReference type="EMBL" id="CAF1213449.1"/>
    </source>
</evidence>
<evidence type="ECO:0000256" key="6">
    <source>
        <dbReference type="RuleBase" id="RU361188"/>
    </source>
</evidence>
<evidence type="ECO:0000256" key="1">
    <source>
        <dbReference type="ARBA" id="ARBA00001013"/>
    </source>
</evidence>
<feature type="chain" id="PRO_5032806440" description="Glucosylceramidase" evidence="7">
    <location>
        <begin position="24"/>
        <end position="466"/>
    </location>
</feature>
<name>A0A814XMF9_9BILA</name>
<dbReference type="Gene3D" id="2.60.40.1180">
    <property type="entry name" value="Golgi alpha-mannosidase II"/>
    <property type="match status" value="1"/>
</dbReference>
<keyword evidence="6" id="KW-0443">Lipid metabolism</keyword>
<dbReference type="InterPro" id="IPR017853">
    <property type="entry name" value="GH"/>
</dbReference>
<dbReference type="PANTHER" id="PTHR11069:SF23">
    <property type="entry name" value="LYSOSOMAL ACID GLUCOSYLCERAMIDASE"/>
    <property type="match status" value="1"/>
</dbReference>
<evidence type="ECO:0000259" key="9">
    <source>
        <dbReference type="Pfam" id="PF17189"/>
    </source>
</evidence>
<dbReference type="InterPro" id="IPR001139">
    <property type="entry name" value="Glyco_hydro_30"/>
</dbReference>
<evidence type="ECO:0000256" key="5">
    <source>
        <dbReference type="ARBA" id="ARBA00022801"/>
    </source>
</evidence>
<dbReference type="InterPro" id="IPR033453">
    <property type="entry name" value="Glyco_hydro_30_TIM-barrel"/>
</dbReference>
<keyword evidence="4 7" id="KW-0732">Signal</keyword>
<dbReference type="EMBL" id="CAJNOM010000197">
    <property type="protein sequence ID" value="CAF1213449.1"/>
    <property type="molecule type" value="Genomic_DNA"/>
</dbReference>
<comment type="caution">
    <text evidence="10">The sequence shown here is derived from an EMBL/GenBank/DDBJ whole genome shotgun (WGS) entry which is preliminary data.</text>
</comment>
<keyword evidence="11" id="KW-1185">Reference proteome</keyword>
<dbReference type="SUPFAM" id="SSF51445">
    <property type="entry name" value="(Trans)glycosidases"/>
    <property type="match status" value="1"/>
</dbReference>
<dbReference type="AlphaFoldDB" id="A0A814XMF9"/>
<keyword evidence="5 6" id="KW-0378">Hydrolase</keyword>
<evidence type="ECO:0000256" key="2">
    <source>
        <dbReference type="ARBA" id="ARBA00005382"/>
    </source>
</evidence>
<feature type="domain" description="Glycosyl hydrolase family 30 TIM-barrel" evidence="8">
    <location>
        <begin position="67"/>
        <end position="400"/>
    </location>
</feature>
<dbReference type="OrthoDB" id="2160638at2759"/>
<dbReference type="Proteomes" id="UP000663832">
    <property type="component" value="Unassembled WGS sequence"/>
</dbReference>
<gene>
    <name evidence="10" type="ORF">QVE165_LOCUS26496</name>
</gene>
<dbReference type="GO" id="GO:0006680">
    <property type="term" value="P:glucosylceramide catabolic process"/>
    <property type="evidence" value="ECO:0007669"/>
    <property type="project" value="TreeGrafter"/>
</dbReference>
<dbReference type="PANTHER" id="PTHR11069">
    <property type="entry name" value="GLUCOSYLCERAMIDASE"/>
    <property type="match status" value="1"/>
</dbReference>
<dbReference type="InterPro" id="IPR013780">
    <property type="entry name" value="Glyco_hydro_b"/>
</dbReference>
<evidence type="ECO:0000256" key="7">
    <source>
        <dbReference type="SAM" id="SignalP"/>
    </source>
</evidence>
<dbReference type="EC" id="3.2.1.45" evidence="3 6"/>
<keyword evidence="6" id="KW-0746">Sphingolipid metabolism</keyword>
<proteinExistence type="inferred from homology"/>
<dbReference type="Gene3D" id="3.20.20.80">
    <property type="entry name" value="Glycosidases"/>
    <property type="match status" value="1"/>
</dbReference>
<feature type="signal peptide" evidence="7">
    <location>
        <begin position="1"/>
        <end position="23"/>
    </location>
</feature>
<accession>A0A814XMF9</accession>
<dbReference type="GO" id="GO:0016020">
    <property type="term" value="C:membrane"/>
    <property type="evidence" value="ECO:0007669"/>
    <property type="project" value="GOC"/>
</dbReference>
<reference evidence="10" key="1">
    <citation type="submission" date="2021-02" db="EMBL/GenBank/DDBJ databases">
        <authorList>
            <person name="Nowell W R."/>
        </authorList>
    </citation>
    <scope>NUCLEOTIDE SEQUENCE</scope>
</reference>
<evidence type="ECO:0000313" key="11">
    <source>
        <dbReference type="Proteomes" id="UP000663832"/>
    </source>
</evidence>
<comment type="similarity">
    <text evidence="2 6">Belongs to the glycosyl hydrolase 30 family.</text>
</comment>
<organism evidence="10 11">
    <name type="scientific">Adineta steineri</name>
    <dbReference type="NCBI Taxonomy" id="433720"/>
    <lineage>
        <taxon>Eukaryota</taxon>
        <taxon>Metazoa</taxon>
        <taxon>Spiralia</taxon>
        <taxon>Gnathifera</taxon>
        <taxon>Rotifera</taxon>
        <taxon>Eurotatoria</taxon>
        <taxon>Bdelloidea</taxon>
        <taxon>Adinetida</taxon>
        <taxon>Adinetidae</taxon>
        <taxon>Adineta</taxon>
    </lineage>
</organism>
<evidence type="ECO:0000256" key="4">
    <source>
        <dbReference type="ARBA" id="ARBA00022729"/>
    </source>
</evidence>
<protein>
    <recommendedName>
        <fullName evidence="3 6">Glucosylceramidase</fullName>
        <ecNumber evidence="3 6">3.2.1.45</ecNumber>
    </recommendedName>
</protein>
<sequence length="466" mass="52223">MKRQILSTLQLILIISIFSNTEQLEFWLTDPDAKVFFQQQPSILPNTNYKAADNIITINANEKYQTIDGFGYTLTGGSALHLHNLDNTLRAQILQELFNTDKNNIGVSYLRISIGASDLDEKVFSYNDLSPGETDVNMTRFDLGYDRLYLIPILKEILAINPNIKLMGSPWSPPIWMKSNKNSIGGTLLAEYYDAYALYLVRYIEEMKKEGITIDAITIQNEPLHPGNNPSLLMIATVQAQFIKQSLGPIFRKHSINTKIIVYDHNADHPDYPVTIFKDHDAKQYVDGSAFHLYAGSIDALSTVHEQFPDKNLYFTEQWVGAPGNLKGDLVWHVKNLIVGATRNWARTVLEWNVAANSKLEPHTPGGCTQCLGALTIDGNQILSPRNPAYYIIAHAAKFVRPNSIRIGSNIVSGLPNVAFQRDNDMKKVLIVVNENHSGKQTFQIQCDDKIYNTSLNGGSVGTYIC</sequence>
<dbReference type="GO" id="GO:0004348">
    <property type="term" value="F:glucosylceramidase activity"/>
    <property type="evidence" value="ECO:0007669"/>
    <property type="project" value="UniProtKB-EC"/>
</dbReference>
<keyword evidence="6" id="KW-0326">Glycosidase</keyword>
<comment type="catalytic activity">
    <reaction evidence="1">
        <text>a beta-D-glucosyl-(1&lt;-&gt;1')-N-acylsphing-4-enine + H2O = an N-acylsphing-4-enine + D-glucose</text>
        <dbReference type="Rhea" id="RHEA:13269"/>
        <dbReference type="ChEBI" id="CHEBI:4167"/>
        <dbReference type="ChEBI" id="CHEBI:15377"/>
        <dbReference type="ChEBI" id="CHEBI:22801"/>
        <dbReference type="ChEBI" id="CHEBI:52639"/>
        <dbReference type="EC" id="3.2.1.45"/>
    </reaction>
    <physiologicalReaction direction="left-to-right" evidence="1">
        <dbReference type="Rhea" id="RHEA:13270"/>
    </physiologicalReaction>
</comment>
<dbReference type="Pfam" id="PF17189">
    <property type="entry name" value="Glyco_hydro_30C"/>
    <property type="match status" value="1"/>
</dbReference>